<sequence length="37" mass="4122">ALLQEDTVTAFKATIGAIGSPASYIYIFEFVKSERKR</sequence>
<protein>
    <submittedName>
        <fullName evidence="1">Uncharacterized protein</fullName>
    </submittedName>
</protein>
<feature type="non-terminal residue" evidence="1">
    <location>
        <position position="1"/>
    </location>
</feature>
<dbReference type="AlphaFoldDB" id="X1JJX1"/>
<organism evidence="1">
    <name type="scientific">marine sediment metagenome</name>
    <dbReference type="NCBI Taxonomy" id="412755"/>
    <lineage>
        <taxon>unclassified sequences</taxon>
        <taxon>metagenomes</taxon>
        <taxon>ecological metagenomes</taxon>
    </lineage>
</organism>
<gene>
    <name evidence="1" type="ORF">S03H2_72928</name>
</gene>
<evidence type="ECO:0000313" key="1">
    <source>
        <dbReference type="EMBL" id="GAH95001.1"/>
    </source>
</evidence>
<comment type="caution">
    <text evidence="1">The sequence shown here is derived from an EMBL/GenBank/DDBJ whole genome shotgun (WGS) entry which is preliminary data.</text>
</comment>
<dbReference type="EMBL" id="BARU01049634">
    <property type="protein sequence ID" value="GAH95001.1"/>
    <property type="molecule type" value="Genomic_DNA"/>
</dbReference>
<proteinExistence type="predicted"/>
<accession>X1JJX1</accession>
<name>X1JJX1_9ZZZZ</name>
<reference evidence="1" key="1">
    <citation type="journal article" date="2014" name="Front. Microbiol.">
        <title>High frequency of phylogenetically diverse reductive dehalogenase-homologous genes in deep subseafloor sedimentary metagenomes.</title>
        <authorList>
            <person name="Kawai M."/>
            <person name="Futagami T."/>
            <person name="Toyoda A."/>
            <person name="Takaki Y."/>
            <person name="Nishi S."/>
            <person name="Hori S."/>
            <person name="Arai W."/>
            <person name="Tsubouchi T."/>
            <person name="Morono Y."/>
            <person name="Uchiyama I."/>
            <person name="Ito T."/>
            <person name="Fujiyama A."/>
            <person name="Inagaki F."/>
            <person name="Takami H."/>
        </authorList>
    </citation>
    <scope>NUCLEOTIDE SEQUENCE</scope>
    <source>
        <strain evidence="1">Expedition CK06-06</strain>
    </source>
</reference>